<dbReference type="RefSeq" id="WP_081141448.1">
    <property type="nucleotide sequence ID" value="NZ_CP015363.1"/>
</dbReference>
<dbReference type="GO" id="GO:0016020">
    <property type="term" value="C:membrane"/>
    <property type="evidence" value="ECO:0007669"/>
    <property type="project" value="UniProtKB-SubCell"/>
</dbReference>
<dbReference type="InterPro" id="IPR056738">
    <property type="entry name" value="NfeD1b_N"/>
</dbReference>
<dbReference type="AlphaFoldDB" id="A0A1V0N220"/>
<dbReference type="SUPFAM" id="SSF141322">
    <property type="entry name" value="NfeD domain-like"/>
    <property type="match status" value="1"/>
</dbReference>
<feature type="transmembrane region" description="Helical" evidence="5">
    <location>
        <begin position="307"/>
        <end position="324"/>
    </location>
</feature>
<feature type="domain" description="NfeD1b N-terminal" evidence="8">
    <location>
        <begin position="43"/>
        <end position="198"/>
    </location>
</feature>
<dbReference type="Gene3D" id="2.40.50.140">
    <property type="entry name" value="Nucleic acid-binding proteins"/>
    <property type="match status" value="1"/>
</dbReference>
<dbReference type="GO" id="GO:0008233">
    <property type="term" value="F:peptidase activity"/>
    <property type="evidence" value="ECO:0007669"/>
    <property type="project" value="UniProtKB-KW"/>
</dbReference>
<feature type="domain" description="NfeD-like C-terminal" evidence="6">
    <location>
        <begin position="377"/>
        <end position="435"/>
    </location>
</feature>
<dbReference type="PANTHER" id="PTHR33507:SF7">
    <property type="entry name" value="HYPOTHETICAL MEMBRANE PROTEIN, CONSERVED"/>
    <property type="match status" value="1"/>
</dbReference>
<evidence type="ECO:0000313" key="9">
    <source>
        <dbReference type="EMBL" id="ARD84200.1"/>
    </source>
</evidence>
<comment type="subcellular location">
    <subcellularLocation>
        <location evidence="1">Membrane</location>
        <topology evidence="1">Multi-pass membrane protein</topology>
    </subcellularLocation>
</comment>
<dbReference type="Proteomes" id="UP000192050">
    <property type="component" value="Chromosome"/>
</dbReference>
<dbReference type="InterPro" id="IPR002810">
    <property type="entry name" value="NfeD-like_C"/>
</dbReference>
<gene>
    <name evidence="9" type="ORF">FAD_0278</name>
</gene>
<dbReference type="KEGG" id="fai:FAD_0278"/>
<name>A0A1V0N220_9ARCH</name>
<dbReference type="InterPro" id="IPR012340">
    <property type="entry name" value="NA-bd_OB-fold"/>
</dbReference>
<evidence type="ECO:0000256" key="1">
    <source>
        <dbReference type="ARBA" id="ARBA00004141"/>
    </source>
</evidence>
<dbReference type="GeneID" id="31675787"/>
<feature type="transmembrane region" description="Helical" evidence="5">
    <location>
        <begin position="231"/>
        <end position="254"/>
    </location>
</feature>
<keyword evidence="9" id="KW-0378">Hydrolase</keyword>
<evidence type="ECO:0000259" key="7">
    <source>
        <dbReference type="Pfam" id="PF24961"/>
    </source>
</evidence>
<proteinExistence type="predicted"/>
<keyword evidence="10" id="KW-1185">Reference proteome</keyword>
<accession>A0A1V0N220</accession>
<dbReference type="InterPro" id="IPR029045">
    <property type="entry name" value="ClpP/crotonase-like_dom_sf"/>
</dbReference>
<evidence type="ECO:0000256" key="5">
    <source>
        <dbReference type="SAM" id="Phobius"/>
    </source>
</evidence>
<dbReference type="Gene3D" id="3.90.226.10">
    <property type="entry name" value="2-enoyl-CoA Hydratase, Chain A, domain 1"/>
    <property type="match status" value="1"/>
</dbReference>
<feature type="transmembrane region" description="Helical" evidence="5">
    <location>
        <begin position="261"/>
        <end position="278"/>
    </location>
</feature>
<evidence type="ECO:0000259" key="8">
    <source>
        <dbReference type="Pfam" id="PF25145"/>
    </source>
</evidence>
<evidence type="ECO:0000259" key="6">
    <source>
        <dbReference type="Pfam" id="PF01957"/>
    </source>
</evidence>
<evidence type="ECO:0000256" key="2">
    <source>
        <dbReference type="ARBA" id="ARBA00022692"/>
    </source>
</evidence>
<evidence type="ECO:0000313" key="10">
    <source>
        <dbReference type="Proteomes" id="UP000192050"/>
    </source>
</evidence>
<dbReference type="InterPro" id="IPR052165">
    <property type="entry name" value="Membrane_assoc_protease"/>
</dbReference>
<evidence type="ECO:0000256" key="3">
    <source>
        <dbReference type="ARBA" id="ARBA00022989"/>
    </source>
</evidence>
<organism evidence="9 10">
    <name type="scientific">Ferroplasma acidiphilum</name>
    <dbReference type="NCBI Taxonomy" id="74969"/>
    <lineage>
        <taxon>Archaea</taxon>
        <taxon>Methanobacteriati</taxon>
        <taxon>Thermoplasmatota</taxon>
        <taxon>Thermoplasmata</taxon>
        <taxon>Thermoplasmatales</taxon>
        <taxon>Ferroplasmaceae</taxon>
        <taxon>Ferroplasma</taxon>
    </lineage>
</organism>
<keyword evidence="3 5" id="KW-1133">Transmembrane helix</keyword>
<dbReference type="EMBL" id="CP015363">
    <property type="protein sequence ID" value="ARD84200.1"/>
    <property type="molecule type" value="Genomic_DNA"/>
</dbReference>
<keyword evidence="9" id="KW-0645">Protease</keyword>
<dbReference type="OrthoDB" id="28112at2157"/>
<dbReference type="SUPFAM" id="SSF52096">
    <property type="entry name" value="ClpP/crotonase"/>
    <property type="match status" value="1"/>
</dbReference>
<dbReference type="Pfam" id="PF24961">
    <property type="entry name" value="NfeD_membrane"/>
    <property type="match status" value="1"/>
</dbReference>
<feature type="domain" description="NfeD integral membrane" evidence="7">
    <location>
        <begin position="240"/>
        <end position="361"/>
    </location>
</feature>
<protein>
    <submittedName>
        <fullName evidence="9">Putative serine protease</fullName>
    </submittedName>
</protein>
<dbReference type="PANTHER" id="PTHR33507">
    <property type="entry name" value="INNER MEMBRANE PROTEIN YBBJ"/>
    <property type="match status" value="1"/>
</dbReference>
<dbReference type="Pfam" id="PF25145">
    <property type="entry name" value="NfeD1b_N"/>
    <property type="match status" value="1"/>
</dbReference>
<dbReference type="Pfam" id="PF01957">
    <property type="entry name" value="NfeD"/>
    <property type="match status" value="1"/>
</dbReference>
<keyword evidence="4 5" id="KW-0472">Membrane</keyword>
<reference evidence="9 10" key="1">
    <citation type="submission" date="2011-10" db="EMBL/GenBank/DDBJ databases">
        <title>Metabolic and evolutionary patterns in the extreme acidophile Ferroplasma acidiphilum.</title>
        <authorList>
            <person name="Golyshina O.V."/>
            <person name="Kozyavkin S.A."/>
            <person name="Tatusov R.L."/>
            <person name="Slesarev A.I."/>
            <person name="Golyshin P.N."/>
        </authorList>
    </citation>
    <scope>NUCLEOTIDE SEQUENCE [LARGE SCALE GENOMIC DNA]</scope>
    <source>
        <strain evidence="10">Y</strain>
    </source>
</reference>
<dbReference type="InterPro" id="IPR056739">
    <property type="entry name" value="NfeD_membrane"/>
</dbReference>
<feature type="transmembrane region" description="Helical" evidence="5">
    <location>
        <begin position="344"/>
        <end position="362"/>
    </location>
</feature>
<feature type="transmembrane region" description="Helical" evidence="5">
    <location>
        <begin position="284"/>
        <end position="300"/>
    </location>
</feature>
<dbReference type="GO" id="GO:0006508">
    <property type="term" value="P:proteolysis"/>
    <property type="evidence" value="ECO:0007669"/>
    <property type="project" value="UniProtKB-KW"/>
</dbReference>
<evidence type="ECO:0000256" key="4">
    <source>
        <dbReference type="ARBA" id="ARBA00023136"/>
    </source>
</evidence>
<keyword evidence="2 5" id="KW-0812">Transmembrane</keyword>
<sequence>MTKPKGLIIVLIIFIFLLMVASSAGHATGPAENSYKAGNGKVVLFINLTGTVSAGTTNMFRSELANIDNSSVKAVIISVDAGGGMLQQALDIDKYINSTENKGITVYAYVLPGGSATYTATYVTMDATGLYMAPGTMIGLSQPDLVGGTSTQEQNDIIQMGHVMESMALAHNRNGTAASSMVLNDSEYSSTQASNIKLSDGNFASMNAMLVGLNLSAYGKEYVHQSVYDNFLGFIANPLIAGIFILIGIVAVFLDLYHGTIVLSVIGVVMIGLGLLGADIINASVFGLILLLLAGILIFLEFKTNHGIALLSGLITGIAGIYFLASSYGTSSPGYSPAPFGESFYMFSIAIILIGILLIIYISKILKSQRREIYTGAESLIGHSADVVTPMKRNGKGFVMIDGVQWEAINIGVDVNRSEKVVIIERKGLTLIVKKI</sequence>
<dbReference type="STRING" id="74969.FAD_0278"/>